<dbReference type="Gene3D" id="1.10.287.950">
    <property type="entry name" value="Methyl-accepting chemotaxis protein"/>
    <property type="match status" value="1"/>
</dbReference>
<keyword evidence="3" id="KW-1185">Reference proteome</keyword>
<evidence type="ECO:0008006" key="4">
    <source>
        <dbReference type="Google" id="ProtNLM"/>
    </source>
</evidence>
<comment type="caution">
    <text evidence="2">The sequence shown here is derived from an EMBL/GenBank/DDBJ whole genome shotgun (WGS) entry which is preliminary data.</text>
</comment>
<organism evidence="2 3">
    <name type="scientific">Caproiciproducens galactitolivorans</name>
    <dbReference type="NCBI Taxonomy" id="642589"/>
    <lineage>
        <taxon>Bacteria</taxon>
        <taxon>Bacillati</taxon>
        <taxon>Bacillota</taxon>
        <taxon>Clostridia</taxon>
        <taxon>Eubacteriales</taxon>
        <taxon>Acutalibacteraceae</taxon>
        <taxon>Caproiciproducens</taxon>
    </lineage>
</organism>
<sequence>MKAKLQRVLAGFLSVAVLIPILSTSAQAAAPVVTTDEAVYVNLDYYGKTQNVEIVKGCNLNGNNQFTDYGSYSNVINMSTDAKPTLSGDSVSWNLPKDATGRFYYQCTPKNGAVGMPWNFDVSYKLNGVPTDAKKLAGVSGMVEIDVKAIPNKSAADYYKNNFLLQVGTLVKMKDTLSVEAPGAQLQSLGDYKAVLFAGLPGEETNFTIRIGTNSFETTGVFMLMVPGTLDQLKDIKDLKEDKDTFKSSLDAINLSTNQILGTMEGMTGGLNQLQSGAGSLDSARGIVSSSKGNMYNYADKSLADLTNIANNTSALVPHLQKGQQLVQDVNTDVNSLVQTLNVSKSYLDSLSSSISSIRSDVNDIRDNLDDASSRTGKRSNVTNDLNTDLKNAKAQADLLKKILPTIQKDAGELQGNAANLGASLTKLNDPKYLADPNIVNVLTYSQKTLKGLQKVSDETTPLVNDLSKVLGQSDALIKTGSDTVDVVDSYLGLVDDGINDADDLLKHANNAGANLKNLLSIADTLIDNINTLNTTANQYKDDTVSALKDTQNLMQSLSNGIADSHAFLASLESMVRLSGNKLDDGTRKTLNGLISVLEQSLNGIGNTPTIRDANNKIHDALNKEFDKFQDDNNLLNLDSKAKPISFTSLKNPAPSSVQIVLRTQEISKDDDKANNGDLEKSENNLSVLDRIKNLFVKIWSAITSVFSDS</sequence>
<evidence type="ECO:0000313" key="3">
    <source>
        <dbReference type="Proteomes" id="UP001082703"/>
    </source>
</evidence>
<keyword evidence="1" id="KW-0732">Signal</keyword>
<gene>
    <name evidence="2" type="ORF">OUY18_00745</name>
</gene>
<evidence type="ECO:0000313" key="2">
    <source>
        <dbReference type="EMBL" id="MCY1712786.1"/>
    </source>
</evidence>
<dbReference type="EMBL" id="JAPOHA010000001">
    <property type="protein sequence ID" value="MCY1712786.1"/>
    <property type="molecule type" value="Genomic_DNA"/>
</dbReference>
<name>A0ABT4BPG7_9FIRM</name>
<reference evidence="2 3" key="1">
    <citation type="submission" date="2022-11" db="EMBL/GenBank/DDBJ databases">
        <authorList>
            <person name="Caiyu Z."/>
        </authorList>
    </citation>
    <scope>NUCLEOTIDE SEQUENCE [LARGE SCALE GENOMIC DNA]</scope>
    <source>
        <strain evidence="2 3">YR-4</strain>
    </source>
</reference>
<evidence type="ECO:0000256" key="1">
    <source>
        <dbReference type="SAM" id="SignalP"/>
    </source>
</evidence>
<protein>
    <recommendedName>
        <fullName evidence="4">Chromosome partition protein Smc</fullName>
    </recommendedName>
</protein>
<dbReference type="Proteomes" id="UP001082703">
    <property type="component" value="Unassembled WGS sequence"/>
</dbReference>
<feature type="chain" id="PRO_5047176362" description="Chromosome partition protein Smc" evidence="1">
    <location>
        <begin position="29"/>
        <end position="710"/>
    </location>
</feature>
<dbReference type="RefSeq" id="WP_268056795.1">
    <property type="nucleotide sequence ID" value="NZ_JAPOHA010000001.1"/>
</dbReference>
<feature type="signal peptide" evidence="1">
    <location>
        <begin position="1"/>
        <end position="28"/>
    </location>
</feature>
<proteinExistence type="predicted"/>
<accession>A0ABT4BPG7</accession>
<dbReference type="SUPFAM" id="SSF58104">
    <property type="entry name" value="Methyl-accepting chemotaxis protein (MCP) signaling domain"/>
    <property type="match status" value="1"/>
</dbReference>